<reference evidence="2" key="1">
    <citation type="submission" date="2018-06" db="EMBL/GenBank/DDBJ databases">
        <authorList>
            <person name="Zhirakovskaya E."/>
        </authorList>
    </citation>
    <scope>NUCLEOTIDE SEQUENCE</scope>
</reference>
<dbReference type="PROSITE" id="PS51186">
    <property type="entry name" value="GNAT"/>
    <property type="match status" value="1"/>
</dbReference>
<accession>A0A3B1CP34</accession>
<dbReference type="InterPro" id="IPR016181">
    <property type="entry name" value="Acyl_CoA_acyltransferase"/>
</dbReference>
<protein>
    <recommendedName>
        <fullName evidence="1">N-acetyltransferase domain-containing protein</fullName>
    </recommendedName>
</protein>
<dbReference type="GO" id="GO:0016747">
    <property type="term" value="F:acyltransferase activity, transferring groups other than amino-acyl groups"/>
    <property type="evidence" value="ECO:0007669"/>
    <property type="project" value="InterPro"/>
</dbReference>
<dbReference type="InterPro" id="IPR000182">
    <property type="entry name" value="GNAT_dom"/>
</dbReference>
<evidence type="ECO:0000259" key="1">
    <source>
        <dbReference type="PROSITE" id="PS51186"/>
    </source>
</evidence>
<organism evidence="2">
    <name type="scientific">hydrothermal vent metagenome</name>
    <dbReference type="NCBI Taxonomy" id="652676"/>
    <lineage>
        <taxon>unclassified sequences</taxon>
        <taxon>metagenomes</taxon>
        <taxon>ecological metagenomes</taxon>
    </lineage>
</organism>
<dbReference type="Gene3D" id="3.40.630.30">
    <property type="match status" value="1"/>
</dbReference>
<dbReference type="AlphaFoldDB" id="A0A3B1CP34"/>
<evidence type="ECO:0000313" key="2">
    <source>
        <dbReference type="EMBL" id="VAX26453.1"/>
    </source>
</evidence>
<dbReference type="CDD" id="cd04301">
    <property type="entry name" value="NAT_SF"/>
    <property type="match status" value="1"/>
</dbReference>
<gene>
    <name evidence="2" type="ORF">MNBD_NITROSPIRAE01-479</name>
</gene>
<dbReference type="EMBL" id="UOGF01000012">
    <property type="protein sequence ID" value="VAX26453.1"/>
    <property type="molecule type" value="Genomic_DNA"/>
</dbReference>
<dbReference type="SUPFAM" id="SSF55729">
    <property type="entry name" value="Acyl-CoA N-acyltransferases (Nat)"/>
    <property type="match status" value="1"/>
</dbReference>
<sequence>MDIALLPAYRNQGIGSRLLHALLEKAKAFSLIFQGAPDVFLEQKTYALSHPKMGAFDLFLVPIAQNEEGYAYQAVFN</sequence>
<dbReference type="InterPro" id="IPR054209">
    <property type="entry name" value="DUF6916"/>
</dbReference>
<dbReference type="Pfam" id="PF21880">
    <property type="entry name" value="DUF6916"/>
    <property type="match status" value="1"/>
</dbReference>
<proteinExistence type="predicted"/>
<name>A0A3B1CP34_9ZZZZ</name>
<feature type="domain" description="N-acetyltransferase" evidence="1">
    <location>
        <begin position="1"/>
        <end position="77"/>
    </location>
</feature>